<protein>
    <recommendedName>
        <fullName evidence="9">Membrane protein involved in the export of O-antigen and teichoic acid</fullName>
    </recommendedName>
</protein>
<reference evidence="7" key="1">
    <citation type="journal article" date="2014" name="Int. J. Syst. Evol. Microbiol.">
        <title>Complete genome sequence of Corynebacterium casei LMG S-19264T (=DSM 44701T), isolated from a smear-ripened cheese.</title>
        <authorList>
            <consortium name="US DOE Joint Genome Institute (JGI-PGF)"/>
            <person name="Walter F."/>
            <person name="Albersmeier A."/>
            <person name="Kalinowski J."/>
            <person name="Ruckert C."/>
        </authorList>
    </citation>
    <scope>NUCLEOTIDE SEQUENCE</scope>
    <source>
        <strain evidence="7">CGMCC 1.16012</strain>
    </source>
</reference>
<dbReference type="InterPro" id="IPR050833">
    <property type="entry name" value="Poly_Biosynth_Transport"/>
</dbReference>
<feature type="transmembrane region" description="Helical" evidence="6">
    <location>
        <begin position="299"/>
        <end position="319"/>
    </location>
</feature>
<keyword evidence="3 6" id="KW-0812">Transmembrane</keyword>
<comment type="subcellular location">
    <subcellularLocation>
        <location evidence="1">Cell membrane</location>
        <topology evidence="1">Multi-pass membrane protein</topology>
    </subcellularLocation>
</comment>
<evidence type="ECO:0000256" key="6">
    <source>
        <dbReference type="SAM" id="Phobius"/>
    </source>
</evidence>
<dbReference type="RefSeq" id="WP_095594477.1">
    <property type="nucleotide sequence ID" value="NZ_BMKN01000002.1"/>
</dbReference>
<keyword evidence="8" id="KW-1185">Reference proteome</keyword>
<dbReference type="OrthoDB" id="9800982at2"/>
<accession>A0A917EKZ1</accession>
<evidence type="ECO:0000313" key="7">
    <source>
        <dbReference type="EMBL" id="GGE56968.1"/>
    </source>
</evidence>
<dbReference type="AlphaFoldDB" id="A0A917EKZ1"/>
<name>A0A917EKZ1_9RHOB</name>
<dbReference type="InterPro" id="IPR002797">
    <property type="entry name" value="Polysacc_synth"/>
</dbReference>
<dbReference type="EMBL" id="BMKN01000002">
    <property type="protein sequence ID" value="GGE56968.1"/>
    <property type="molecule type" value="Genomic_DNA"/>
</dbReference>
<reference evidence="7" key="2">
    <citation type="submission" date="2020-09" db="EMBL/GenBank/DDBJ databases">
        <authorList>
            <person name="Sun Q."/>
            <person name="Zhou Y."/>
        </authorList>
    </citation>
    <scope>NUCLEOTIDE SEQUENCE</scope>
    <source>
        <strain evidence="7">CGMCC 1.16012</strain>
    </source>
</reference>
<evidence type="ECO:0000256" key="3">
    <source>
        <dbReference type="ARBA" id="ARBA00022692"/>
    </source>
</evidence>
<evidence type="ECO:0000256" key="5">
    <source>
        <dbReference type="ARBA" id="ARBA00023136"/>
    </source>
</evidence>
<keyword evidence="2" id="KW-1003">Cell membrane</keyword>
<feature type="transmembrane region" description="Helical" evidence="6">
    <location>
        <begin position="331"/>
        <end position="355"/>
    </location>
</feature>
<keyword evidence="4 6" id="KW-1133">Transmembrane helix</keyword>
<comment type="caution">
    <text evidence="7">The sequence shown here is derived from an EMBL/GenBank/DDBJ whole genome shotgun (WGS) entry which is preliminary data.</text>
</comment>
<feature type="transmembrane region" description="Helical" evidence="6">
    <location>
        <begin position="117"/>
        <end position="140"/>
    </location>
</feature>
<dbReference type="PANTHER" id="PTHR30250:SF11">
    <property type="entry name" value="O-ANTIGEN TRANSPORTER-RELATED"/>
    <property type="match status" value="1"/>
</dbReference>
<keyword evidence="5 6" id="KW-0472">Membrane</keyword>
<feature type="transmembrane region" description="Helical" evidence="6">
    <location>
        <begin position="85"/>
        <end position="105"/>
    </location>
</feature>
<evidence type="ECO:0000256" key="1">
    <source>
        <dbReference type="ARBA" id="ARBA00004651"/>
    </source>
</evidence>
<evidence type="ECO:0000313" key="8">
    <source>
        <dbReference type="Proteomes" id="UP000606730"/>
    </source>
</evidence>
<evidence type="ECO:0008006" key="9">
    <source>
        <dbReference type="Google" id="ProtNLM"/>
    </source>
</evidence>
<feature type="transmembrane region" description="Helical" evidence="6">
    <location>
        <begin position="177"/>
        <end position="201"/>
    </location>
</feature>
<feature type="transmembrane region" description="Helical" evidence="6">
    <location>
        <begin position="45"/>
        <end position="64"/>
    </location>
</feature>
<gene>
    <name evidence="7" type="ORF">GCM10011517_25920</name>
</gene>
<evidence type="ECO:0000256" key="2">
    <source>
        <dbReference type="ARBA" id="ARBA00022475"/>
    </source>
</evidence>
<proteinExistence type="predicted"/>
<dbReference type="Proteomes" id="UP000606730">
    <property type="component" value="Unassembled WGS sequence"/>
</dbReference>
<dbReference type="PANTHER" id="PTHR30250">
    <property type="entry name" value="PST FAMILY PREDICTED COLANIC ACID TRANSPORTER"/>
    <property type="match status" value="1"/>
</dbReference>
<dbReference type="Pfam" id="PF01943">
    <property type="entry name" value="Polysacc_synt"/>
    <property type="match status" value="1"/>
</dbReference>
<feature type="transmembrane region" description="Helical" evidence="6">
    <location>
        <begin position="152"/>
        <end position="171"/>
    </location>
</feature>
<sequence length="437" mass="45465">MALNPKTQSSLSRHTFWGVGLRFTGLALQLVTGIFAARVMGAQEFGAYVLAHTIVLLAGGAVHWGQGDLALRVLPKASAKTARRLLWNSVMATATSVTLAVPALWAAELAGARLAPGWVLVGTLLALHGGCLTLAALLSACDRVLWVQVIEAALRPAAMLALIGASALFDLSLDATLLFQCGIAAAGLSFGLMAVCLTITWKRRVPATGSSPLPRISQGFPLLATGWSSLFLSQLDHLVVGLVLGNTALGLYRVASRAAGLVGLVQQVATQVLGPRLSHALAAGKVSAARGLTATSAQAATAGGLGVAAIIMILSSPYLQYLGPDYQQAKHLIPIMTLTQICALPFGSGALVLILTRNESRLLKINCFAAIFGACTTAIAAHLFGLIGVSIALLALLPAHKARLRHVVLKTKGPDPAIEFPSWARTGSGKQRRLGRS</sequence>
<organism evidence="7 8">
    <name type="scientific">Actibacterium pelagium</name>
    <dbReference type="NCBI Taxonomy" id="2029103"/>
    <lineage>
        <taxon>Bacteria</taxon>
        <taxon>Pseudomonadati</taxon>
        <taxon>Pseudomonadota</taxon>
        <taxon>Alphaproteobacteria</taxon>
        <taxon>Rhodobacterales</taxon>
        <taxon>Roseobacteraceae</taxon>
        <taxon>Actibacterium</taxon>
    </lineage>
</organism>
<feature type="transmembrane region" description="Helical" evidence="6">
    <location>
        <begin position="21"/>
        <end position="39"/>
    </location>
</feature>
<feature type="transmembrane region" description="Helical" evidence="6">
    <location>
        <begin position="367"/>
        <end position="397"/>
    </location>
</feature>
<dbReference type="GO" id="GO:0005886">
    <property type="term" value="C:plasma membrane"/>
    <property type="evidence" value="ECO:0007669"/>
    <property type="project" value="UniProtKB-SubCell"/>
</dbReference>
<evidence type="ECO:0000256" key="4">
    <source>
        <dbReference type="ARBA" id="ARBA00022989"/>
    </source>
</evidence>